<keyword evidence="5" id="KW-0963">Cytoplasm</keyword>
<dbReference type="PIRSF" id="PIRSF000525">
    <property type="entry name" value="SerC"/>
    <property type="match status" value="1"/>
</dbReference>
<proteinExistence type="inferred from homology"/>
<evidence type="ECO:0000256" key="8">
    <source>
        <dbReference type="ARBA" id="ARBA00022679"/>
    </source>
</evidence>
<dbReference type="Gene3D" id="3.90.1150.10">
    <property type="entry name" value="Aspartate Aminotransferase, domain 1"/>
    <property type="match status" value="1"/>
</dbReference>
<dbReference type="NCBIfam" id="TIGR01365">
    <property type="entry name" value="serC_2"/>
    <property type="match status" value="1"/>
</dbReference>
<comment type="catalytic activity">
    <reaction evidence="13">
        <text>4-(phosphooxy)-L-threonine + 2-oxoglutarate = (R)-3-hydroxy-2-oxo-4-phosphooxybutanoate + L-glutamate</text>
        <dbReference type="Rhea" id="RHEA:16573"/>
        <dbReference type="ChEBI" id="CHEBI:16810"/>
        <dbReference type="ChEBI" id="CHEBI:29985"/>
        <dbReference type="ChEBI" id="CHEBI:58452"/>
        <dbReference type="ChEBI" id="CHEBI:58538"/>
        <dbReference type="EC" id="2.6.1.52"/>
    </reaction>
</comment>
<keyword evidence="18" id="KW-1185">Reference proteome</keyword>
<feature type="compositionally biased region" description="Polar residues" evidence="15">
    <location>
        <begin position="1"/>
        <end position="19"/>
    </location>
</feature>
<evidence type="ECO:0000256" key="5">
    <source>
        <dbReference type="ARBA" id="ARBA00022490"/>
    </source>
</evidence>
<evidence type="ECO:0000256" key="13">
    <source>
        <dbReference type="ARBA" id="ARBA00047630"/>
    </source>
</evidence>
<dbReference type="InterPro" id="IPR015422">
    <property type="entry name" value="PyrdxlP-dep_Trfase_small"/>
</dbReference>
<evidence type="ECO:0000259" key="16">
    <source>
        <dbReference type="Pfam" id="PF00266"/>
    </source>
</evidence>
<comment type="catalytic activity">
    <reaction evidence="14">
        <text>O-phospho-L-serine + 2-oxoglutarate = 3-phosphooxypyruvate + L-glutamate</text>
        <dbReference type="Rhea" id="RHEA:14329"/>
        <dbReference type="ChEBI" id="CHEBI:16810"/>
        <dbReference type="ChEBI" id="CHEBI:18110"/>
        <dbReference type="ChEBI" id="CHEBI:29985"/>
        <dbReference type="ChEBI" id="CHEBI:57524"/>
        <dbReference type="EC" id="2.6.1.52"/>
    </reaction>
</comment>
<dbReference type="PANTHER" id="PTHR21152">
    <property type="entry name" value="AMINOTRANSFERASE CLASS V"/>
    <property type="match status" value="1"/>
</dbReference>
<dbReference type="Proteomes" id="UP001181622">
    <property type="component" value="Unassembled WGS sequence"/>
</dbReference>
<dbReference type="InterPro" id="IPR000192">
    <property type="entry name" value="Aminotrans_V_dom"/>
</dbReference>
<dbReference type="NCBIfam" id="NF002841">
    <property type="entry name" value="PRK03080.1-2"/>
    <property type="match status" value="1"/>
</dbReference>
<dbReference type="GO" id="GO:0004648">
    <property type="term" value="F:O-phospho-L-serine:2-oxoglutarate aminotransferase activity"/>
    <property type="evidence" value="ECO:0007669"/>
    <property type="project" value="UniProtKB-EC"/>
</dbReference>
<comment type="caution">
    <text evidence="17">The sequence shown here is derived from an EMBL/GenBank/DDBJ whole genome shotgun (WGS) entry which is preliminary data.</text>
</comment>
<sequence>MTTTAPAVRPNNPNFSSGPCSKRPGWSLQSLSGAALGRSHRSKLGKTKLRQAIDLTREVLEVPATHRIAIVPGSDTGAVEMAMWSLLGPRGVEVLAWESFGSVWVTDAVKQLRLPNTHAKVADFGKLPDLAAVDFENDVVFTWNGTTAGVRVPNADWIPSDRGGLTICDATSAAFAMPLDYDKLDVVTFSWQKIMGGEAAHGVLIMGPRAVERLESFTPSWPLPKLFRMTKNGKIDEALFQGETINTPSMLAVEDYLDALNWGKSIGGLKALIARADANAKAVADFVERTPWIDFLAEDPATRTNTGVCLRIVDPEVLAMAPEAQAALAKSIVDRLEGLGVAYDFGSYRDAPAGFRIWCGATVETSDVLALTEWLDWAYAEARAGFARAA</sequence>
<evidence type="ECO:0000313" key="18">
    <source>
        <dbReference type="Proteomes" id="UP001181622"/>
    </source>
</evidence>
<evidence type="ECO:0000256" key="15">
    <source>
        <dbReference type="SAM" id="MobiDB-lite"/>
    </source>
</evidence>
<evidence type="ECO:0000256" key="10">
    <source>
        <dbReference type="ARBA" id="ARBA00023096"/>
    </source>
</evidence>
<feature type="domain" description="Aminotransferase class V" evidence="16">
    <location>
        <begin position="139"/>
        <end position="316"/>
    </location>
</feature>
<dbReference type="InterPro" id="IPR015421">
    <property type="entry name" value="PyrdxlP-dep_Trfase_major"/>
</dbReference>
<dbReference type="PANTHER" id="PTHR21152:SF40">
    <property type="entry name" value="ALANINE--GLYOXYLATE AMINOTRANSFERASE"/>
    <property type="match status" value="1"/>
</dbReference>
<evidence type="ECO:0000256" key="7">
    <source>
        <dbReference type="ARBA" id="ARBA00022605"/>
    </source>
</evidence>
<dbReference type="InterPro" id="IPR022278">
    <property type="entry name" value="Pser_aminoTfrase"/>
</dbReference>
<evidence type="ECO:0000256" key="14">
    <source>
        <dbReference type="ARBA" id="ARBA00049007"/>
    </source>
</evidence>
<name>A0ABU1DCK8_9HYPH</name>
<evidence type="ECO:0000256" key="12">
    <source>
        <dbReference type="ARBA" id="ARBA00031421"/>
    </source>
</evidence>
<comment type="pathway">
    <text evidence="2">Amino-acid biosynthesis; L-serine biosynthesis; L-serine from 3-phospho-D-glycerate: step 2/3.</text>
</comment>
<comment type="cofactor">
    <cofactor evidence="1">
        <name>pyridoxal 5'-phosphate</name>
        <dbReference type="ChEBI" id="CHEBI:597326"/>
    </cofactor>
</comment>
<evidence type="ECO:0000256" key="9">
    <source>
        <dbReference type="ARBA" id="ARBA00022898"/>
    </source>
</evidence>
<reference evidence="17" key="1">
    <citation type="submission" date="2020-10" db="EMBL/GenBank/DDBJ databases">
        <authorList>
            <person name="Abbas A."/>
            <person name="Razzaq R."/>
            <person name="Waqas M."/>
            <person name="Abbas N."/>
            <person name="Nielsen T.K."/>
            <person name="Hansen L.H."/>
            <person name="Hussain S."/>
            <person name="Shahid M."/>
        </authorList>
    </citation>
    <scope>NUCLEOTIDE SEQUENCE</scope>
    <source>
        <strain evidence="17">S14</strain>
    </source>
</reference>
<keyword evidence="11" id="KW-0718">Serine biosynthesis</keyword>
<accession>A0ABU1DCK8</accession>
<keyword evidence="8 17" id="KW-0808">Transferase</keyword>
<keyword evidence="7" id="KW-0028">Amino-acid biosynthesis</keyword>
<dbReference type="Pfam" id="PF00266">
    <property type="entry name" value="Aminotran_5"/>
    <property type="match status" value="1"/>
</dbReference>
<evidence type="ECO:0000256" key="6">
    <source>
        <dbReference type="ARBA" id="ARBA00022576"/>
    </source>
</evidence>
<dbReference type="EMBL" id="JADBEO010000006">
    <property type="protein sequence ID" value="MDR4305807.1"/>
    <property type="molecule type" value="Genomic_DNA"/>
</dbReference>
<evidence type="ECO:0000313" key="17">
    <source>
        <dbReference type="EMBL" id="MDR4305807.1"/>
    </source>
</evidence>
<dbReference type="InterPro" id="IPR015424">
    <property type="entry name" value="PyrdxlP-dep_Trfase"/>
</dbReference>
<feature type="region of interest" description="Disordered" evidence="15">
    <location>
        <begin position="1"/>
        <end position="22"/>
    </location>
</feature>
<comment type="similarity">
    <text evidence="3">Belongs to the class-V pyridoxal-phosphate-dependent aminotransferase family. SerC subfamily.</text>
</comment>
<keyword evidence="6 17" id="KW-0032">Aminotransferase</keyword>
<dbReference type="InterPro" id="IPR006271">
    <property type="entry name" value="Pser_aminoTfrase_methanosarc"/>
</dbReference>
<protein>
    <recommendedName>
        <fullName evidence="4">phosphoserine transaminase</fullName>
        <ecNumber evidence="4">2.6.1.52</ecNumber>
    </recommendedName>
    <alternativeName>
        <fullName evidence="12">Phosphohydroxythreonine aminotransferase</fullName>
    </alternativeName>
</protein>
<keyword evidence="10" id="KW-0664">Pyridoxine biosynthesis</keyword>
<dbReference type="EC" id="2.6.1.52" evidence="4"/>
<evidence type="ECO:0000256" key="2">
    <source>
        <dbReference type="ARBA" id="ARBA00005099"/>
    </source>
</evidence>
<dbReference type="CDD" id="cd01494">
    <property type="entry name" value="AAT_I"/>
    <property type="match status" value="1"/>
</dbReference>
<evidence type="ECO:0000256" key="3">
    <source>
        <dbReference type="ARBA" id="ARBA00006904"/>
    </source>
</evidence>
<dbReference type="SUPFAM" id="SSF53383">
    <property type="entry name" value="PLP-dependent transferases"/>
    <property type="match status" value="1"/>
</dbReference>
<gene>
    <name evidence="17" type="ORF">IHQ68_04100</name>
</gene>
<dbReference type="RefSeq" id="WP_309389123.1">
    <property type="nucleotide sequence ID" value="NZ_JADBEO010000006.1"/>
</dbReference>
<evidence type="ECO:0000256" key="11">
    <source>
        <dbReference type="ARBA" id="ARBA00023299"/>
    </source>
</evidence>
<evidence type="ECO:0000256" key="1">
    <source>
        <dbReference type="ARBA" id="ARBA00001933"/>
    </source>
</evidence>
<keyword evidence="9" id="KW-0663">Pyridoxal phosphate</keyword>
<dbReference type="Gene3D" id="3.40.640.10">
    <property type="entry name" value="Type I PLP-dependent aspartate aminotransferase-like (Major domain)"/>
    <property type="match status" value="1"/>
</dbReference>
<organism evidence="17 18">
    <name type="scientific">Chelatococcus sambhunathii</name>
    <dbReference type="NCBI Taxonomy" id="363953"/>
    <lineage>
        <taxon>Bacteria</taxon>
        <taxon>Pseudomonadati</taxon>
        <taxon>Pseudomonadota</taxon>
        <taxon>Alphaproteobacteria</taxon>
        <taxon>Hyphomicrobiales</taxon>
        <taxon>Chelatococcaceae</taxon>
        <taxon>Chelatococcus</taxon>
    </lineage>
</organism>
<evidence type="ECO:0000256" key="4">
    <source>
        <dbReference type="ARBA" id="ARBA00013030"/>
    </source>
</evidence>